<feature type="non-terminal residue" evidence="2">
    <location>
        <position position="186"/>
    </location>
</feature>
<evidence type="ECO:0000256" key="1">
    <source>
        <dbReference type="SAM" id="SignalP"/>
    </source>
</evidence>
<gene>
    <name evidence="2" type="ORF">WMSIL1_LOCUS14192</name>
</gene>
<dbReference type="Proteomes" id="UP000321570">
    <property type="component" value="Unassembled WGS sequence"/>
</dbReference>
<sequence>MRVIFVLSFALPLLAYRTEDSCLKMPESKRVSSICSRFLDLNTVRLIMNLEKDVYTSKTHLRCMNGPSKIYDIKDEGDENIYELKYIDLRFPLGCRLSVNFSWDRPDIEDLHFSLNMGQLIDYYINFEDNYFEDLSSNLLDNQGRDATEWYGGTESTEDMYGTEITGENVQIFENCVLVKTFLLCF</sequence>
<accession>A0A564ZAT9</accession>
<dbReference type="AlphaFoldDB" id="A0A564ZAT9"/>
<evidence type="ECO:0000313" key="3">
    <source>
        <dbReference type="Proteomes" id="UP000321570"/>
    </source>
</evidence>
<proteinExistence type="predicted"/>
<keyword evidence="3" id="KW-1185">Reference proteome</keyword>
<reference evidence="2 3" key="1">
    <citation type="submission" date="2019-07" db="EMBL/GenBank/DDBJ databases">
        <authorList>
            <person name="Jastrzebski P J."/>
            <person name="Paukszto L."/>
            <person name="Jastrzebski P J."/>
        </authorList>
    </citation>
    <scope>NUCLEOTIDE SEQUENCE [LARGE SCALE GENOMIC DNA]</scope>
    <source>
        <strain evidence="2 3">WMS-il1</strain>
    </source>
</reference>
<feature type="signal peptide" evidence="1">
    <location>
        <begin position="1"/>
        <end position="15"/>
    </location>
</feature>
<evidence type="ECO:0000313" key="2">
    <source>
        <dbReference type="EMBL" id="VUZ56546.1"/>
    </source>
</evidence>
<dbReference type="EMBL" id="CABIJS010000706">
    <property type="protein sequence ID" value="VUZ56546.1"/>
    <property type="molecule type" value="Genomic_DNA"/>
</dbReference>
<organism evidence="2 3">
    <name type="scientific">Hymenolepis diminuta</name>
    <name type="common">Rat tapeworm</name>
    <dbReference type="NCBI Taxonomy" id="6216"/>
    <lineage>
        <taxon>Eukaryota</taxon>
        <taxon>Metazoa</taxon>
        <taxon>Spiralia</taxon>
        <taxon>Lophotrochozoa</taxon>
        <taxon>Platyhelminthes</taxon>
        <taxon>Cestoda</taxon>
        <taxon>Eucestoda</taxon>
        <taxon>Cyclophyllidea</taxon>
        <taxon>Hymenolepididae</taxon>
        <taxon>Hymenolepis</taxon>
    </lineage>
</organism>
<name>A0A564ZAT9_HYMDI</name>
<keyword evidence="1" id="KW-0732">Signal</keyword>
<feature type="chain" id="PRO_5022081091" description="DUF5727 domain-containing protein" evidence="1">
    <location>
        <begin position="16"/>
        <end position="186"/>
    </location>
</feature>
<protein>
    <recommendedName>
        <fullName evidence="4">DUF5727 domain-containing protein</fullName>
    </recommendedName>
</protein>
<evidence type="ECO:0008006" key="4">
    <source>
        <dbReference type="Google" id="ProtNLM"/>
    </source>
</evidence>